<dbReference type="InterPro" id="IPR036644">
    <property type="entry name" value="FTR_bsu_sf"/>
</dbReference>
<dbReference type="EMBL" id="LSKU01000001">
    <property type="protein sequence ID" value="KXG44075.1"/>
    <property type="molecule type" value="Genomic_DNA"/>
</dbReference>
<accession>A0A135L4Z2</accession>
<dbReference type="Proteomes" id="UP000070352">
    <property type="component" value="Unassembled WGS sequence"/>
</dbReference>
<evidence type="ECO:0000313" key="1">
    <source>
        <dbReference type="EMBL" id="KXG44075.1"/>
    </source>
</evidence>
<dbReference type="Gene3D" id="3.30.110.40">
    <property type="entry name" value="TusA-like domain"/>
    <property type="match status" value="1"/>
</dbReference>
<dbReference type="RefSeq" id="WP_068725356.1">
    <property type="nucleotide sequence ID" value="NZ_LSKU01000001.1"/>
</dbReference>
<proteinExistence type="predicted"/>
<reference evidence="1 2" key="1">
    <citation type="submission" date="2016-02" db="EMBL/GenBank/DDBJ databases">
        <title>Draft Genome for Tepidibacillus decaturensis nov. sp. Strain Z9, an Anaerobic, Moderately Thermophilic and Heterotrophic Bacterium from Deep Subsurface of the Illinois Basin, USA.</title>
        <authorList>
            <person name="Dong Y."/>
            <person name="Chang J.Y."/>
            <person name="Sanford R."/>
            <person name="Fouke B.W."/>
        </authorList>
    </citation>
    <scope>NUCLEOTIDE SEQUENCE [LARGE SCALE GENOMIC DNA]</scope>
    <source>
        <strain evidence="1 2">Z9</strain>
    </source>
</reference>
<gene>
    <name evidence="1" type="ORF">U473_08695</name>
</gene>
<dbReference type="InterPro" id="IPR004209">
    <property type="entry name" value="FTR_bsu"/>
</dbReference>
<dbReference type="OrthoDB" id="9782739at2"/>
<dbReference type="SUPFAM" id="SSF57662">
    <property type="entry name" value="Ferredoxin thioredoxin reductase (FTR), catalytic beta chain"/>
    <property type="match status" value="1"/>
</dbReference>
<dbReference type="InterPro" id="IPR036868">
    <property type="entry name" value="TusA-like_sf"/>
</dbReference>
<dbReference type="Gene3D" id="3.90.460.10">
    <property type="entry name" value="Ferredoxin thioredoxin reductase catalytic beta subunit"/>
    <property type="match status" value="1"/>
</dbReference>
<sequence>MGKLIANLRMYKDFFGGYIKYRKKINQASRWINKYAEVKGLSVNPHKMYLTNLKIWLAENEEMYGQRICPCFEATGDKKIDRQLVCPCTYAAHDIEIHGTCHCNLFGRKDLTEEQWKEQELRIMKEYRIPLKIEGKTVDTRNVPIDHYRNMDVPDPVHQLKQALNQLDGTFNMIVEREQSAKNIIQYCKLKNIKASYQQKNDIYLVTIQK</sequence>
<keyword evidence="2" id="KW-1185">Reference proteome</keyword>
<protein>
    <submittedName>
        <fullName evidence="1">Uncharacterized protein</fullName>
    </submittedName>
</protein>
<name>A0A135L4Z2_9BACI</name>
<comment type="caution">
    <text evidence="1">The sequence shown here is derived from an EMBL/GenBank/DDBJ whole genome shotgun (WGS) entry which is preliminary data.</text>
</comment>
<organism evidence="1 2">
    <name type="scientific">Tepidibacillus decaturensis</name>
    <dbReference type="NCBI Taxonomy" id="1413211"/>
    <lineage>
        <taxon>Bacteria</taxon>
        <taxon>Bacillati</taxon>
        <taxon>Bacillota</taxon>
        <taxon>Bacilli</taxon>
        <taxon>Bacillales</taxon>
        <taxon>Bacillaceae</taxon>
        <taxon>Tepidibacillus</taxon>
    </lineage>
</organism>
<dbReference type="AlphaFoldDB" id="A0A135L4Z2"/>
<dbReference type="Pfam" id="PF02943">
    <property type="entry name" value="FeThRed_B"/>
    <property type="match status" value="1"/>
</dbReference>
<dbReference type="GO" id="GO:0016730">
    <property type="term" value="F:oxidoreductase activity, acting on iron-sulfur proteins as donors"/>
    <property type="evidence" value="ECO:0007669"/>
    <property type="project" value="InterPro"/>
</dbReference>
<dbReference type="STRING" id="1413211.U473_08695"/>
<evidence type="ECO:0000313" key="2">
    <source>
        <dbReference type="Proteomes" id="UP000070352"/>
    </source>
</evidence>